<dbReference type="InterPro" id="IPR011989">
    <property type="entry name" value="ARM-like"/>
</dbReference>
<organism evidence="4 5">
    <name type="scientific">Dendrobium nobile</name>
    <name type="common">Orchid</name>
    <dbReference type="NCBI Taxonomy" id="94219"/>
    <lineage>
        <taxon>Eukaryota</taxon>
        <taxon>Viridiplantae</taxon>
        <taxon>Streptophyta</taxon>
        <taxon>Embryophyta</taxon>
        <taxon>Tracheophyta</taxon>
        <taxon>Spermatophyta</taxon>
        <taxon>Magnoliopsida</taxon>
        <taxon>Liliopsida</taxon>
        <taxon>Asparagales</taxon>
        <taxon>Orchidaceae</taxon>
        <taxon>Epidendroideae</taxon>
        <taxon>Malaxideae</taxon>
        <taxon>Dendrobiinae</taxon>
        <taxon>Dendrobium</taxon>
    </lineage>
</organism>
<evidence type="ECO:0000259" key="3">
    <source>
        <dbReference type="Pfam" id="PF07814"/>
    </source>
</evidence>
<dbReference type="PANTHER" id="PTHR22100">
    <property type="entry name" value="WINGS APART-LIKE PROTEIN HOMOLOG"/>
    <property type="match status" value="1"/>
</dbReference>
<dbReference type="Proteomes" id="UP000829196">
    <property type="component" value="Unassembled WGS sequence"/>
</dbReference>
<feature type="compositionally biased region" description="Basic and acidic residues" evidence="2">
    <location>
        <begin position="491"/>
        <end position="500"/>
    </location>
</feature>
<evidence type="ECO:0000256" key="1">
    <source>
        <dbReference type="ARBA" id="ARBA00006854"/>
    </source>
</evidence>
<keyword evidence="5" id="KW-1185">Reference proteome</keyword>
<dbReference type="EMBL" id="JAGYWB010000013">
    <property type="protein sequence ID" value="KAI0500936.1"/>
    <property type="molecule type" value="Genomic_DNA"/>
</dbReference>
<feature type="domain" description="Wings apart-like protein C-terminal" evidence="3">
    <location>
        <begin position="10"/>
        <end position="598"/>
    </location>
</feature>
<feature type="region of interest" description="Disordered" evidence="2">
    <location>
        <begin position="443"/>
        <end position="500"/>
    </location>
</feature>
<dbReference type="OrthoDB" id="78088at2759"/>
<accession>A0A8T3AWH3</accession>
<comment type="similarity">
    <text evidence="1">Belongs to the WAPL family.</text>
</comment>
<dbReference type="AlphaFoldDB" id="A0A8T3AWH3"/>
<dbReference type="PANTHER" id="PTHR22100:SF13">
    <property type="entry name" value="WINGS APART-LIKE PROTEIN HOMOLOG"/>
    <property type="match status" value="1"/>
</dbReference>
<sequence>MLFGGTGGREMMELVDEVNFALYGFRPWRPVRIRRTSLLSLLNIRSTEEGRRLIRERGMANMIVDAILDLNFDDTVCSIGAAALFYILASDVEDHSLLDSPTCVHFLLKLLSTPMESVEKKTMNIGLDLLEIPKPQTVDSANKGVDSTCRAIISKVKELLLSCNEIKSGSDNDDGMKIPELSSKWIALLIMEKACLSSVSFEDTTEMKGNVWGDFKETFRELKGLDAIFDVVTNCHFTLESWFKKKSASVLASKDCDGASLESVVLLLKSLKIMENATFMSEDNQNYLLKMKAKSNSGGVPLSFVDTVISCIKFLSGLSLHQSISSNLNNGKLLLSSSEACTNGKIKDVQDYPSTSYCGTKNSHLEKMEVCHKRHKLSTSKLEVSTFGCDVLSATDRTDCSASTSYNTTLDCSKGVSCRSTIDLKVKVHANSQRPSGLISIRSVDSKGSSHEQSKRIQITNSVKGDCTSDHEDPFAFDEDNTGPSKWEQFSSKRGETQTRKQAFSDKEYANGSEIPVIVIEDESSQPITEVSRQFSDNSFPSVDEKDPSLLDDCLLTSVKVLMNLTNDNPVGCQQIGACGGLDTLASLIASHFPSFDSCLPINTEIEESMTFFNRSNVSGLINDRKLHDHELDFLVAILGLLVNLVEKDSLNRLRLASARVLVNQQTASASKVIYRDVVPLLCSIFMSNQRAENAAEEEEVLAYDDEASLLQSQREAEMMIIEAYTALLLAFLSTESIAVKETITRCLPNHRLEILVPVLERFVAFHLTLNMISPETHSAVVKVIESCKEP</sequence>
<evidence type="ECO:0000256" key="2">
    <source>
        <dbReference type="SAM" id="MobiDB-lite"/>
    </source>
</evidence>
<dbReference type="SUPFAM" id="SSF48371">
    <property type="entry name" value="ARM repeat"/>
    <property type="match status" value="1"/>
</dbReference>
<evidence type="ECO:0000313" key="5">
    <source>
        <dbReference type="Proteomes" id="UP000829196"/>
    </source>
</evidence>
<gene>
    <name evidence="4" type="ORF">KFK09_019154</name>
</gene>
<reference evidence="4" key="1">
    <citation type="journal article" date="2022" name="Front. Genet.">
        <title>Chromosome-Scale Assembly of the Dendrobium nobile Genome Provides Insights Into the Molecular Mechanism of the Biosynthesis of the Medicinal Active Ingredient of Dendrobium.</title>
        <authorList>
            <person name="Xu Q."/>
            <person name="Niu S.-C."/>
            <person name="Li K.-L."/>
            <person name="Zheng P.-J."/>
            <person name="Zhang X.-J."/>
            <person name="Jia Y."/>
            <person name="Liu Y."/>
            <person name="Niu Y.-X."/>
            <person name="Yu L.-H."/>
            <person name="Chen D.-F."/>
            <person name="Zhang G.-Q."/>
        </authorList>
    </citation>
    <scope>NUCLEOTIDE SEQUENCE</scope>
    <source>
        <tissue evidence="4">Leaf</tissue>
    </source>
</reference>
<dbReference type="Pfam" id="PF07814">
    <property type="entry name" value="WAPL"/>
    <property type="match status" value="1"/>
</dbReference>
<feature type="compositionally biased region" description="Basic and acidic residues" evidence="2">
    <location>
        <begin position="444"/>
        <end position="455"/>
    </location>
</feature>
<dbReference type="InterPro" id="IPR022771">
    <property type="entry name" value="WAPL_C"/>
</dbReference>
<evidence type="ECO:0000313" key="4">
    <source>
        <dbReference type="EMBL" id="KAI0500936.1"/>
    </source>
</evidence>
<comment type="caution">
    <text evidence="4">The sequence shown here is derived from an EMBL/GenBank/DDBJ whole genome shotgun (WGS) entry which is preliminary data.</text>
</comment>
<protein>
    <recommendedName>
        <fullName evidence="3">Wings apart-like protein C-terminal domain-containing protein</fullName>
    </recommendedName>
</protein>
<dbReference type="InterPro" id="IPR039874">
    <property type="entry name" value="WAPL"/>
</dbReference>
<dbReference type="Gene3D" id="1.25.10.10">
    <property type="entry name" value="Leucine-rich Repeat Variant"/>
    <property type="match status" value="2"/>
</dbReference>
<proteinExistence type="inferred from homology"/>
<name>A0A8T3AWH3_DENNO</name>
<dbReference type="InterPro" id="IPR016024">
    <property type="entry name" value="ARM-type_fold"/>
</dbReference>